<dbReference type="PANTHER" id="PTHR42716:SF1">
    <property type="entry name" value="SLL0471 PROTEIN"/>
    <property type="match status" value="1"/>
</dbReference>
<proteinExistence type="predicted"/>
<accession>A0ABS1LQQ1</accession>
<dbReference type="InterPro" id="IPR036188">
    <property type="entry name" value="FAD/NAD-bd_sf"/>
</dbReference>
<gene>
    <name evidence="1" type="ORF">HGK34_18885</name>
</gene>
<sequence length="536" mass="58453">MQTDVLVVGAGLGGIAAALAAAGRGARVVLTEEHPWIGGQLTSQAVPPDEHPWVERFGVTARYRSLRDGIRDVYRRRHPLTSTAHAWPALNPGAGWVSKLCHEPRVAVGVLEEMLAPYRSAGRIRLLELVRPTSATTDGDRVTSVTLTSVADGPGVTVSAAYTIDATETGELLPLTGTEYVTGFESSAETGEPSAPEKAQPDNVQALSVCFALDHVDGDHTIDRPARYDFWRSYAPPAWQGERLLSWTAPNPRTLDLEERTFTPNPGDDPLAVDADQSKNAGDGNLWLFRRIAARDLLEPGFRDSDLCLVNWPSIDYFLDHVLDVPREVSDARIADARQLSLSMLYWMQTEAPRPDGGTGYPGLRLRPDVMGSADGLAQAAYHRESRRIRAVTTVTENDVSHAVRGESGATRYDDSVGVGMYRIDLHPSTGGDTYIDVPSTPFEIPLGALLPRRTTNLLAGNKNLGTTHITNGCYRLHPVEWNAGEAAGHLAAHCLATGHVPHEVQEKPELLADYQRELTATGVELRWPEGETYPY</sequence>
<dbReference type="Pfam" id="PF12831">
    <property type="entry name" value="FAD_oxidored"/>
    <property type="match status" value="1"/>
</dbReference>
<keyword evidence="2" id="KW-1185">Reference proteome</keyword>
<name>A0ABS1LQQ1_9MICO</name>
<dbReference type="InterPro" id="IPR005288">
    <property type="entry name" value="NadB"/>
</dbReference>
<dbReference type="Proteomes" id="UP000675409">
    <property type="component" value="Unassembled WGS sequence"/>
</dbReference>
<evidence type="ECO:0000313" key="1">
    <source>
        <dbReference type="EMBL" id="MBL0888324.1"/>
    </source>
</evidence>
<evidence type="ECO:0000313" key="2">
    <source>
        <dbReference type="Proteomes" id="UP000675409"/>
    </source>
</evidence>
<dbReference type="PANTHER" id="PTHR42716">
    <property type="entry name" value="L-ASPARTATE OXIDASE"/>
    <property type="match status" value="1"/>
</dbReference>
<dbReference type="Gene3D" id="3.50.50.60">
    <property type="entry name" value="FAD/NAD(P)-binding domain"/>
    <property type="match status" value="1"/>
</dbReference>
<organism evidence="1 2">
    <name type="scientific">Myceligenerans indicum</name>
    <dbReference type="NCBI Taxonomy" id="2593663"/>
    <lineage>
        <taxon>Bacteria</taxon>
        <taxon>Bacillati</taxon>
        <taxon>Actinomycetota</taxon>
        <taxon>Actinomycetes</taxon>
        <taxon>Micrococcales</taxon>
        <taxon>Promicromonosporaceae</taxon>
        <taxon>Myceligenerans</taxon>
    </lineage>
</organism>
<protein>
    <submittedName>
        <fullName evidence="1">FAD-dependent oxidoreductase</fullName>
    </submittedName>
</protein>
<dbReference type="EMBL" id="JABBYC010000051">
    <property type="protein sequence ID" value="MBL0888324.1"/>
    <property type="molecule type" value="Genomic_DNA"/>
</dbReference>
<reference evidence="1 2" key="1">
    <citation type="journal article" date="2021" name="Arch. Microbiol.">
        <title>Myceligenerans indicum sp. nov., an actinobacterium isolated from mangrove sediment of Sundarbans, India.</title>
        <authorList>
            <person name="Asha K."/>
            <person name="Bhadury P."/>
        </authorList>
    </citation>
    <scope>NUCLEOTIDE SEQUENCE [LARGE SCALE GENOMIC DNA]</scope>
    <source>
        <strain evidence="1 2">I2</strain>
    </source>
</reference>
<comment type="caution">
    <text evidence="1">The sequence shown here is derived from an EMBL/GenBank/DDBJ whole genome shotgun (WGS) entry which is preliminary data.</text>
</comment>
<dbReference type="SUPFAM" id="SSF51905">
    <property type="entry name" value="FAD/NAD(P)-binding domain"/>
    <property type="match status" value="1"/>
</dbReference>